<dbReference type="GO" id="GO:0005615">
    <property type="term" value="C:extracellular space"/>
    <property type="evidence" value="ECO:0007669"/>
    <property type="project" value="UniProtKB-KW"/>
</dbReference>
<dbReference type="InterPro" id="IPR001811">
    <property type="entry name" value="Chemokine_IL8-like_dom"/>
</dbReference>
<comment type="similarity">
    <text evidence="1">Belongs to the intercrine beta (chemokine CC) family.</text>
</comment>
<dbReference type="GO" id="GO:0070098">
    <property type="term" value="P:chemokine-mediated signaling pathway"/>
    <property type="evidence" value="ECO:0007669"/>
    <property type="project" value="TreeGrafter"/>
</dbReference>
<dbReference type="GO" id="GO:0030335">
    <property type="term" value="P:positive regulation of cell migration"/>
    <property type="evidence" value="ECO:0007669"/>
    <property type="project" value="TreeGrafter"/>
</dbReference>
<dbReference type="InterPro" id="IPR039809">
    <property type="entry name" value="Chemokine_b/g/d"/>
</dbReference>
<dbReference type="GO" id="GO:0048020">
    <property type="term" value="F:CCR chemokine receptor binding"/>
    <property type="evidence" value="ECO:0007669"/>
    <property type="project" value="TreeGrafter"/>
</dbReference>
<dbReference type="Proteomes" id="UP000579685">
    <property type="component" value="Unassembled WGS sequence"/>
</dbReference>
<reference evidence="7 8" key="1">
    <citation type="submission" date="2019-09" db="EMBL/GenBank/DDBJ databases">
        <title>Bird 10,000 Genomes (B10K) Project - Family phase.</title>
        <authorList>
            <person name="Zhang G."/>
        </authorList>
    </citation>
    <scope>NUCLEOTIDE SEQUENCE [LARGE SCALE GENOMIC DNA]</scope>
    <source>
        <strain evidence="7">B10K-DU-002-32</strain>
        <tissue evidence="7">Muscle</tissue>
    </source>
</reference>
<dbReference type="SUPFAM" id="SSF54117">
    <property type="entry name" value="Interleukin 8-like chemokines"/>
    <property type="match status" value="1"/>
</dbReference>
<dbReference type="CDD" id="cd00272">
    <property type="entry name" value="Chemokine_CC"/>
    <property type="match status" value="1"/>
</dbReference>
<evidence type="ECO:0000256" key="2">
    <source>
        <dbReference type="ARBA" id="ARBA00022500"/>
    </source>
</evidence>
<keyword evidence="4 5" id="KW-0732">Signal</keyword>
<dbReference type="SMART" id="SM00199">
    <property type="entry name" value="SCY"/>
    <property type="match status" value="1"/>
</dbReference>
<sequence>MRVLAATLAVLLLVAICSRAEADPRVSRNAAPSLNGTKPRVCCFSYISRPMPRKMISSAYRTSTSCQMEAVVLVTRNGKEVCANPKARWLQAYLEDLELLEH</sequence>
<organism evidence="7 8">
    <name type="scientific">Phainopepla nitens</name>
    <name type="common">Phainopepla</name>
    <dbReference type="NCBI Taxonomy" id="161653"/>
    <lineage>
        <taxon>Eukaryota</taxon>
        <taxon>Metazoa</taxon>
        <taxon>Chordata</taxon>
        <taxon>Craniata</taxon>
        <taxon>Vertebrata</taxon>
        <taxon>Euteleostomi</taxon>
        <taxon>Archelosauria</taxon>
        <taxon>Archosauria</taxon>
        <taxon>Dinosauria</taxon>
        <taxon>Saurischia</taxon>
        <taxon>Theropoda</taxon>
        <taxon>Coelurosauria</taxon>
        <taxon>Aves</taxon>
        <taxon>Neognathae</taxon>
        <taxon>Neoaves</taxon>
        <taxon>Telluraves</taxon>
        <taxon>Australaves</taxon>
        <taxon>Passeriformes</taxon>
        <taxon>Bombycillidae</taxon>
        <taxon>Phainopepla</taxon>
    </lineage>
</organism>
<feature type="chain" id="PRO_5029756486" evidence="5">
    <location>
        <begin position="23"/>
        <end position="102"/>
    </location>
</feature>
<comment type="caution">
    <text evidence="7">The sequence shown here is derived from an EMBL/GenBank/DDBJ whole genome shotgun (WGS) entry which is preliminary data.</text>
</comment>
<evidence type="ECO:0000256" key="5">
    <source>
        <dbReference type="SAM" id="SignalP"/>
    </source>
</evidence>
<feature type="signal peptide" evidence="5">
    <location>
        <begin position="1"/>
        <end position="22"/>
    </location>
</feature>
<feature type="non-terminal residue" evidence="7">
    <location>
        <position position="102"/>
    </location>
</feature>
<feature type="non-terminal residue" evidence="7">
    <location>
        <position position="1"/>
    </location>
</feature>
<dbReference type="FunFam" id="2.40.50.40:FF:000002">
    <property type="entry name" value="C-C motif chemokine"/>
    <property type="match status" value="1"/>
</dbReference>
<keyword evidence="8" id="KW-1185">Reference proteome</keyword>
<keyword evidence="3" id="KW-0202">Cytokine</keyword>
<evidence type="ECO:0000313" key="8">
    <source>
        <dbReference type="Proteomes" id="UP000579685"/>
    </source>
</evidence>
<name>A0A7L1U0Z9_PHANI</name>
<dbReference type="GO" id="GO:0061844">
    <property type="term" value="P:antimicrobial humoral immune response mediated by antimicrobial peptide"/>
    <property type="evidence" value="ECO:0007669"/>
    <property type="project" value="TreeGrafter"/>
</dbReference>
<dbReference type="GO" id="GO:0048245">
    <property type="term" value="P:eosinophil chemotaxis"/>
    <property type="evidence" value="ECO:0007669"/>
    <property type="project" value="TreeGrafter"/>
</dbReference>
<feature type="domain" description="Chemokine interleukin-8-like" evidence="6">
    <location>
        <begin position="39"/>
        <end position="97"/>
    </location>
</feature>
<dbReference type="AlphaFoldDB" id="A0A7L1U0Z9"/>
<dbReference type="GO" id="GO:0008009">
    <property type="term" value="F:chemokine activity"/>
    <property type="evidence" value="ECO:0007669"/>
    <property type="project" value="InterPro"/>
</dbReference>
<dbReference type="GO" id="GO:0006954">
    <property type="term" value="P:inflammatory response"/>
    <property type="evidence" value="ECO:0007669"/>
    <property type="project" value="TreeGrafter"/>
</dbReference>
<dbReference type="InterPro" id="IPR036048">
    <property type="entry name" value="Interleukin_8-like_sf"/>
</dbReference>
<dbReference type="Gene3D" id="2.40.50.40">
    <property type="match status" value="1"/>
</dbReference>
<proteinExistence type="inferred from homology"/>
<dbReference type="EMBL" id="VXBQ01007003">
    <property type="protein sequence ID" value="NXO66399.1"/>
    <property type="molecule type" value="Genomic_DNA"/>
</dbReference>
<accession>A0A7L1U0Z9</accession>
<evidence type="ECO:0000256" key="1">
    <source>
        <dbReference type="ARBA" id="ARBA00010868"/>
    </source>
</evidence>
<keyword evidence="2" id="KW-0145">Chemotaxis</keyword>
<dbReference type="PANTHER" id="PTHR12015:SF103">
    <property type="entry name" value="C-C MOTIF CHEMOKINE 4-RELATED"/>
    <property type="match status" value="1"/>
</dbReference>
<gene>
    <name evidence="7" type="primary">Ccl5_2</name>
    <name evidence="7" type="ORF">PHANIT_R03063</name>
</gene>
<dbReference type="PANTHER" id="PTHR12015">
    <property type="entry name" value="SMALL INDUCIBLE CYTOKINE A"/>
    <property type="match status" value="1"/>
</dbReference>
<evidence type="ECO:0000256" key="3">
    <source>
        <dbReference type="ARBA" id="ARBA00022514"/>
    </source>
</evidence>
<evidence type="ECO:0000313" key="7">
    <source>
        <dbReference type="EMBL" id="NXO66399.1"/>
    </source>
</evidence>
<evidence type="ECO:0000259" key="6">
    <source>
        <dbReference type="SMART" id="SM00199"/>
    </source>
</evidence>
<evidence type="ECO:0000256" key="4">
    <source>
        <dbReference type="ARBA" id="ARBA00022729"/>
    </source>
</evidence>
<protein>
    <submittedName>
        <fullName evidence="7">CCL5 protein</fullName>
    </submittedName>
</protein>
<dbReference type="Pfam" id="PF00048">
    <property type="entry name" value="IL8"/>
    <property type="match status" value="1"/>
</dbReference>